<protein>
    <submittedName>
        <fullName evidence="2">Uncharacterized protein</fullName>
    </submittedName>
</protein>
<gene>
    <name evidence="2" type="ORF">JOF35_006618</name>
</gene>
<dbReference type="InterPro" id="IPR006311">
    <property type="entry name" value="TAT_signal"/>
</dbReference>
<evidence type="ECO:0000313" key="2">
    <source>
        <dbReference type="EMBL" id="MDP9614280.1"/>
    </source>
</evidence>
<keyword evidence="1" id="KW-0732">Signal</keyword>
<keyword evidence="3" id="KW-1185">Reference proteome</keyword>
<dbReference type="Proteomes" id="UP001234880">
    <property type="component" value="Unassembled WGS sequence"/>
</dbReference>
<sequence length="181" mass="17367">MTTMGDHLMRRSLLRSTACAAVAGAAAGVLALGAGPAAADTVSTTYNCAAGGETLQTTETITVTAPATAVQGEQITLSVTAEDGTPVTEEIAANGVGAELDIAVGGAGSGTVVAKGLTNSTAVPAGQSVVLEGGTATLTAQGPGDVTFTPAGLRLNTLGLEVLCTPDGPVAAAATTRVTAS</sequence>
<feature type="signal peptide" evidence="1">
    <location>
        <begin position="1"/>
        <end position="39"/>
    </location>
</feature>
<proteinExistence type="predicted"/>
<evidence type="ECO:0000313" key="3">
    <source>
        <dbReference type="Proteomes" id="UP001234880"/>
    </source>
</evidence>
<dbReference type="EMBL" id="JAURUE010000002">
    <property type="protein sequence ID" value="MDP9614280.1"/>
    <property type="molecule type" value="Genomic_DNA"/>
</dbReference>
<dbReference type="RefSeq" id="WP_143712354.1">
    <property type="nucleotide sequence ID" value="NZ_JAURUE010000002.1"/>
</dbReference>
<name>A0ABT9L0N8_9ACTN</name>
<accession>A0ABT9L0N8</accession>
<organism evidence="2 3">
    <name type="scientific">Streptomyces demainii</name>
    <dbReference type="NCBI Taxonomy" id="588122"/>
    <lineage>
        <taxon>Bacteria</taxon>
        <taxon>Bacillati</taxon>
        <taxon>Actinomycetota</taxon>
        <taxon>Actinomycetes</taxon>
        <taxon>Kitasatosporales</taxon>
        <taxon>Streptomycetaceae</taxon>
        <taxon>Streptomyces</taxon>
    </lineage>
</organism>
<dbReference type="PROSITE" id="PS51318">
    <property type="entry name" value="TAT"/>
    <property type="match status" value="1"/>
</dbReference>
<feature type="chain" id="PRO_5045919501" evidence="1">
    <location>
        <begin position="40"/>
        <end position="181"/>
    </location>
</feature>
<comment type="caution">
    <text evidence="2">The sequence shown here is derived from an EMBL/GenBank/DDBJ whole genome shotgun (WGS) entry which is preliminary data.</text>
</comment>
<evidence type="ECO:0000256" key="1">
    <source>
        <dbReference type="SAM" id="SignalP"/>
    </source>
</evidence>
<reference evidence="2 3" key="1">
    <citation type="submission" date="2023-07" db="EMBL/GenBank/DDBJ databases">
        <title>Sequencing the genomes of 1000 actinobacteria strains.</title>
        <authorList>
            <person name="Klenk H.-P."/>
        </authorList>
    </citation>
    <scope>NUCLEOTIDE SEQUENCE [LARGE SCALE GENOMIC DNA]</scope>
    <source>
        <strain evidence="2 3">DSM 41600</strain>
    </source>
</reference>